<keyword evidence="3" id="KW-1185">Reference proteome</keyword>
<name>A0ABX1WPB5_9FLAO</name>
<sequence length="281" mass="32528">MKQIITTFLMVSCSFVGFAQETFQFKLKYHPESSYQMDMDMQMNMQMQMAGDEKLSNELSQVETKMDMSFQTLTVTKEMDKEGDLPFEIFYKKLDSKMNVNGQEIPMDQDAITKELLKIKINGIENEKGRQYSSDEMTGNLSNMKDLYDNMMNSMSMFMIFPKETFKIGDMHEVIIPFKMPLQQGVDIEMNIKGVYKLLKIADGKAYFDVEMTSVGNIKMPSQLNINFDEYKLNGSLTMNVFDQNINESTFSGPMSMTMEVNNMKIKMISQNNYRTKTSKL</sequence>
<reference evidence="2 3" key="1">
    <citation type="submission" date="2020-05" db="EMBL/GenBank/DDBJ databases">
        <title>Tigecycline resistant gene in Empedobacter stercoris.</title>
        <authorList>
            <person name="Chen Y."/>
            <person name="Cheng Y."/>
            <person name="Zhou K."/>
        </authorList>
    </citation>
    <scope>NUCLEOTIDE SEQUENCE [LARGE SCALE GENOMIC DNA]</scope>
    <source>
        <strain evidence="2 3">ES202</strain>
    </source>
</reference>
<evidence type="ECO:0000313" key="2">
    <source>
        <dbReference type="EMBL" id="NOJ76509.1"/>
    </source>
</evidence>
<evidence type="ECO:0000256" key="1">
    <source>
        <dbReference type="SAM" id="SignalP"/>
    </source>
</evidence>
<feature type="signal peptide" evidence="1">
    <location>
        <begin position="1"/>
        <end position="19"/>
    </location>
</feature>
<accession>A0ABX1WPB5</accession>
<proteinExistence type="predicted"/>
<keyword evidence="1" id="KW-0732">Signal</keyword>
<organism evidence="2 3">
    <name type="scientific">Empedobacter stercoris</name>
    <dbReference type="NCBI Taxonomy" id="1628248"/>
    <lineage>
        <taxon>Bacteria</taxon>
        <taxon>Pseudomonadati</taxon>
        <taxon>Bacteroidota</taxon>
        <taxon>Flavobacteriia</taxon>
        <taxon>Flavobacteriales</taxon>
        <taxon>Weeksellaceae</taxon>
        <taxon>Empedobacter</taxon>
    </lineage>
</organism>
<evidence type="ECO:0000313" key="3">
    <source>
        <dbReference type="Proteomes" id="UP000580344"/>
    </source>
</evidence>
<feature type="chain" id="PRO_5045814545" evidence="1">
    <location>
        <begin position="20"/>
        <end position="281"/>
    </location>
</feature>
<dbReference type="EMBL" id="JABFOQ010000036">
    <property type="protein sequence ID" value="NOJ76509.1"/>
    <property type="molecule type" value="Genomic_DNA"/>
</dbReference>
<gene>
    <name evidence="2" type="ORF">HMH06_11830</name>
</gene>
<protein>
    <submittedName>
        <fullName evidence="2">Uncharacterized protein</fullName>
    </submittedName>
</protein>
<dbReference type="Proteomes" id="UP000580344">
    <property type="component" value="Unassembled WGS sequence"/>
</dbReference>
<comment type="caution">
    <text evidence="2">The sequence shown here is derived from an EMBL/GenBank/DDBJ whole genome shotgun (WGS) entry which is preliminary data.</text>
</comment>
<dbReference type="RefSeq" id="WP_171623800.1">
    <property type="nucleotide sequence ID" value="NZ_JABFOQ010000036.1"/>
</dbReference>